<dbReference type="Pfam" id="PF10060">
    <property type="entry name" value="DUF2298"/>
    <property type="match status" value="1"/>
</dbReference>
<dbReference type="InterPro" id="IPR018746">
    <property type="entry name" value="DUF2298"/>
</dbReference>
<dbReference type="AlphaFoldDB" id="A0A1W1XRM2"/>
<keyword evidence="1" id="KW-0812">Transmembrane</keyword>
<feature type="transmembrane region" description="Helical" evidence="1">
    <location>
        <begin position="323"/>
        <end position="353"/>
    </location>
</feature>
<feature type="transmembrane region" description="Helical" evidence="1">
    <location>
        <begin position="467"/>
        <end position="484"/>
    </location>
</feature>
<feature type="transmembrane region" description="Helical" evidence="1">
    <location>
        <begin position="205"/>
        <end position="226"/>
    </location>
</feature>
<feature type="transmembrane region" description="Helical" evidence="1">
    <location>
        <begin position="365"/>
        <end position="383"/>
    </location>
</feature>
<accession>A0A1W1XRM2</accession>
<organism evidence="2 3">
    <name type="scientific">Andreprevotia lacus DSM 23236</name>
    <dbReference type="NCBI Taxonomy" id="1121001"/>
    <lineage>
        <taxon>Bacteria</taxon>
        <taxon>Pseudomonadati</taxon>
        <taxon>Pseudomonadota</taxon>
        <taxon>Betaproteobacteria</taxon>
        <taxon>Neisseriales</taxon>
        <taxon>Chitinibacteraceae</taxon>
        <taxon>Andreprevotia</taxon>
    </lineage>
</organism>
<keyword evidence="1" id="KW-1133">Transmembrane helix</keyword>
<sequence length="669" mass="75773">MAGFDGGVEVNAIYLALTVAILFVNSAGLAQLFQRWFGDRHIARIVGIFAICTPLFFIEHMVGLGKLGWLWPITTLAAAALLRSKLLDLSFWKAELPFIIPFVWALAWRFAYPDIDAATEHLTDLYFVSNYAAGDTLPPPDLWLPGFKFNIYYSFLPYCAALLGRWLGVGAGMAMNLSDVFIFGLLGSLAWSVASRFVANRWFKIIIVVAVIAGGTGLSPVLPKLFPGNPVAQMWGNTRFAGMFDQDIQTEFGQHLFPKLTPETAPVPGFEPRDLPLETLSYYLYLGDFHPPLGSFALVFLTLALFARLERREDEARLDERPLIFAIGASTVLPLALNVWVLPVQGLLVLGWLLYRWRGKHALQWPWLIAGGASVMVLIYPYFSEYVPNVLSTPIVLTDALDRTPLRQGLGYWWPVLWLFVLTIAQGPKQRLAWWSAWFVALIWLLAEFVTIDDPMGGRYQRFNTVLKWWSWLYPVAMLWLLSLNLMSRQLWVRCMALVPALAVSLYLIPQAYHWKSTPRIHAGRLQGDGWLRDDEGNRAILNWLRGSPRGLVLEGFDRGSYSPQTGFALHANQPSVLGWPDHINLWRNNPSFVGQRADALRALYQGQLPDAREWLKTQNVRYMVWSSFDIARAPQALPQLQTQLAPDYVWIPLYGTLPGQYGIFKRVN</sequence>
<dbReference type="Proteomes" id="UP000192761">
    <property type="component" value="Unassembled WGS sequence"/>
</dbReference>
<feature type="transmembrane region" description="Helical" evidence="1">
    <location>
        <begin position="282"/>
        <end position="303"/>
    </location>
</feature>
<evidence type="ECO:0000313" key="2">
    <source>
        <dbReference type="EMBL" id="SMC26502.1"/>
    </source>
</evidence>
<dbReference type="STRING" id="1121001.SAMN02745857_02507"/>
<evidence type="ECO:0000256" key="1">
    <source>
        <dbReference type="SAM" id="Phobius"/>
    </source>
</evidence>
<feature type="transmembrane region" description="Helical" evidence="1">
    <location>
        <begin position="42"/>
        <end position="58"/>
    </location>
</feature>
<dbReference type="OrthoDB" id="5240958at2"/>
<feature type="transmembrane region" description="Helical" evidence="1">
    <location>
        <begin position="12"/>
        <end position="30"/>
    </location>
</feature>
<dbReference type="EMBL" id="FWXD01000014">
    <property type="protein sequence ID" value="SMC26502.1"/>
    <property type="molecule type" value="Genomic_DNA"/>
</dbReference>
<reference evidence="2 3" key="1">
    <citation type="submission" date="2017-04" db="EMBL/GenBank/DDBJ databases">
        <authorList>
            <person name="Afonso C.L."/>
            <person name="Miller P.J."/>
            <person name="Scott M.A."/>
            <person name="Spackman E."/>
            <person name="Goraichik I."/>
            <person name="Dimitrov K.M."/>
            <person name="Suarez D.L."/>
            <person name="Swayne D.E."/>
        </authorList>
    </citation>
    <scope>NUCLEOTIDE SEQUENCE [LARGE SCALE GENOMIC DNA]</scope>
    <source>
        <strain evidence="2 3">DSM 23236</strain>
    </source>
</reference>
<proteinExistence type="predicted"/>
<keyword evidence="3" id="KW-1185">Reference proteome</keyword>
<evidence type="ECO:0000313" key="3">
    <source>
        <dbReference type="Proteomes" id="UP000192761"/>
    </source>
</evidence>
<gene>
    <name evidence="2" type="ORF">SAMN02745857_02507</name>
</gene>
<feature type="transmembrane region" description="Helical" evidence="1">
    <location>
        <begin position="180"/>
        <end position="199"/>
    </location>
</feature>
<keyword evidence="1" id="KW-0472">Membrane</keyword>
<protein>
    <submittedName>
        <fullName evidence="2">Uncharacterized membrane protein</fullName>
    </submittedName>
</protein>
<feature type="transmembrane region" description="Helical" evidence="1">
    <location>
        <begin position="432"/>
        <end position="452"/>
    </location>
</feature>
<name>A0A1W1XRM2_9NEIS</name>
<feature type="transmembrane region" description="Helical" evidence="1">
    <location>
        <begin position="491"/>
        <end position="509"/>
    </location>
</feature>